<evidence type="ECO:0000256" key="1">
    <source>
        <dbReference type="SAM" id="MobiDB-lite"/>
    </source>
</evidence>
<comment type="caution">
    <text evidence="2">The sequence shown here is derived from an EMBL/GenBank/DDBJ whole genome shotgun (WGS) entry which is preliminary data.</text>
</comment>
<dbReference type="Proteomes" id="UP000625711">
    <property type="component" value="Unassembled WGS sequence"/>
</dbReference>
<evidence type="ECO:0000313" key="3">
    <source>
        <dbReference type="Proteomes" id="UP000625711"/>
    </source>
</evidence>
<protein>
    <submittedName>
        <fullName evidence="2">Uncharacterized protein</fullName>
    </submittedName>
</protein>
<accession>A0A834IQT3</accession>
<reference evidence="2" key="1">
    <citation type="submission" date="2020-08" db="EMBL/GenBank/DDBJ databases">
        <title>Genome sequencing and assembly of the red palm weevil Rhynchophorus ferrugineus.</title>
        <authorList>
            <person name="Dias G.B."/>
            <person name="Bergman C.M."/>
            <person name="Manee M."/>
        </authorList>
    </citation>
    <scope>NUCLEOTIDE SEQUENCE</scope>
    <source>
        <strain evidence="2">AA-2017</strain>
        <tissue evidence="2">Whole larva</tissue>
    </source>
</reference>
<dbReference type="EMBL" id="JAACXV010000075">
    <property type="protein sequence ID" value="KAF7284569.1"/>
    <property type="molecule type" value="Genomic_DNA"/>
</dbReference>
<name>A0A834IQT3_RHYFE</name>
<gene>
    <name evidence="2" type="ORF">GWI33_021950</name>
</gene>
<feature type="region of interest" description="Disordered" evidence="1">
    <location>
        <begin position="1"/>
        <end position="44"/>
    </location>
</feature>
<dbReference type="AlphaFoldDB" id="A0A834IQT3"/>
<proteinExistence type="predicted"/>
<evidence type="ECO:0000313" key="2">
    <source>
        <dbReference type="EMBL" id="KAF7284569.1"/>
    </source>
</evidence>
<organism evidence="2 3">
    <name type="scientific">Rhynchophorus ferrugineus</name>
    <name type="common">Red palm weevil</name>
    <name type="synonym">Curculio ferrugineus</name>
    <dbReference type="NCBI Taxonomy" id="354439"/>
    <lineage>
        <taxon>Eukaryota</taxon>
        <taxon>Metazoa</taxon>
        <taxon>Ecdysozoa</taxon>
        <taxon>Arthropoda</taxon>
        <taxon>Hexapoda</taxon>
        <taxon>Insecta</taxon>
        <taxon>Pterygota</taxon>
        <taxon>Neoptera</taxon>
        <taxon>Endopterygota</taxon>
        <taxon>Coleoptera</taxon>
        <taxon>Polyphaga</taxon>
        <taxon>Cucujiformia</taxon>
        <taxon>Curculionidae</taxon>
        <taxon>Dryophthorinae</taxon>
        <taxon>Rhynchophorus</taxon>
    </lineage>
</organism>
<keyword evidence="3" id="KW-1185">Reference proteome</keyword>
<sequence length="106" mass="12044">MRTQHTLPSPTRHHPIPPHPPPSTSRKRRAGHPNSAPGPRKILADTCAGRPQERVYPCIVSFQKETLPPLFCVSCFRIHKGEIFLTFQSQAYIFGQESYNARRKIA</sequence>